<gene>
    <name evidence="9 12" type="primary">secD</name>
    <name evidence="12" type="ORF">H0486_17155</name>
</gene>
<comment type="subcellular location">
    <subcellularLocation>
        <location evidence="1 9">Cell membrane</location>
        <topology evidence="1 9">Multi-pass membrane protein</topology>
    </subcellularLocation>
</comment>
<keyword evidence="2 9" id="KW-0813">Transport</keyword>
<feature type="domain" description="SecDF P1 head subdomain" evidence="11">
    <location>
        <begin position="133"/>
        <end position="228"/>
    </location>
</feature>
<evidence type="ECO:0000259" key="11">
    <source>
        <dbReference type="Pfam" id="PF22599"/>
    </source>
</evidence>
<dbReference type="GO" id="GO:0015450">
    <property type="term" value="F:protein-transporting ATPase activity"/>
    <property type="evidence" value="ECO:0007669"/>
    <property type="project" value="InterPro"/>
</dbReference>
<dbReference type="Pfam" id="PF02355">
    <property type="entry name" value="SecD_SecF_C"/>
    <property type="match status" value="1"/>
</dbReference>
<dbReference type="InterPro" id="IPR054384">
    <property type="entry name" value="SecDF_P1_head"/>
</dbReference>
<dbReference type="InterPro" id="IPR022813">
    <property type="entry name" value="SecD/SecF_arch_bac"/>
</dbReference>
<dbReference type="AlphaFoldDB" id="A0A839K3X6"/>
<dbReference type="NCBIfam" id="TIGR01129">
    <property type="entry name" value="secD"/>
    <property type="match status" value="1"/>
</dbReference>
<dbReference type="HAMAP" id="MF_01463_B">
    <property type="entry name" value="SecD_B"/>
    <property type="match status" value="1"/>
</dbReference>
<sequence>MNKRKPVFFLVVIVALLMVYTAAFGLNLGDSKILGAPDMRYGMDIRGGVDAVYQPVDLGRKPTGDELEAARAIIELRLDNKNIMDRDVTIDKENGYVIVRFPWKADEKEFNPEAAIAELGETAQLRFVGPDGSTILVGNQVKKASPGQNPSTGGFIVSLEFNEEGSKLFSDATKKLIGQNISIYMDETEIQTATVEQHISSGSAMITNMKSYDEARKLADKINSGALPFSMVTKNYSTISPSLGSGALGVMLQAGLIAYCIICVLLIGYYRLPGFVACISLTIQMAGQILSLSIPQMSLTLTGIAGIILSMGMGVDANVIISERISEEIKAGKSVESAIAAGFQNAFSSVFDGNITVLIVAFILMIFGSGALASFAYSLFIGIVFNFIAGVTASRLMIKSLSSYKFLRKPALYTCLSRRVSL</sequence>
<dbReference type="Gene3D" id="1.20.1640.10">
    <property type="entry name" value="Multidrug efflux transporter AcrB transmembrane domain"/>
    <property type="match status" value="1"/>
</dbReference>
<name>A0A839K3X6_9FIRM</name>
<evidence type="ECO:0000256" key="8">
    <source>
        <dbReference type="ARBA" id="ARBA00023136"/>
    </source>
</evidence>
<feature type="transmembrane region" description="Helical" evidence="9">
    <location>
        <begin position="274"/>
        <end position="294"/>
    </location>
</feature>
<feature type="transmembrane region" description="Helical" evidence="9">
    <location>
        <begin position="355"/>
        <end position="373"/>
    </location>
</feature>
<evidence type="ECO:0000256" key="3">
    <source>
        <dbReference type="ARBA" id="ARBA00022475"/>
    </source>
</evidence>
<comment type="subunit">
    <text evidence="9">Forms a complex with SecF. Part of the essential Sec protein translocation apparatus which comprises SecA, SecYEG and auxiliary proteins SecDF. Other proteins may also be involved.</text>
</comment>
<evidence type="ECO:0000256" key="6">
    <source>
        <dbReference type="ARBA" id="ARBA00022989"/>
    </source>
</evidence>
<keyword evidence="4 9" id="KW-0812">Transmembrane</keyword>
<dbReference type="GO" id="GO:0043952">
    <property type="term" value="P:protein transport by the Sec complex"/>
    <property type="evidence" value="ECO:0007669"/>
    <property type="project" value="UniProtKB-UniRule"/>
</dbReference>
<reference evidence="12 13" key="1">
    <citation type="submission" date="2020-07" db="EMBL/GenBank/DDBJ databases">
        <title>Characterization and genome sequencing of isolate MD1, a novel member within the family Lachnospiraceae.</title>
        <authorList>
            <person name="Rettenmaier R."/>
            <person name="Di Bello L."/>
            <person name="Zinser C."/>
            <person name="Scheitz K."/>
            <person name="Liebl W."/>
            <person name="Zverlov V."/>
        </authorList>
    </citation>
    <scope>NUCLEOTIDE SEQUENCE [LARGE SCALE GENOMIC DNA]</scope>
    <source>
        <strain evidence="12 13">MD1</strain>
    </source>
</reference>
<evidence type="ECO:0000256" key="7">
    <source>
        <dbReference type="ARBA" id="ARBA00023010"/>
    </source>
</evidence>
<protein>
    <recommendedName>
        <fullName evidence="9">Protein translocase subunit SecD</fullName>
    </recommendedName>
</protein>
<keyword evidence="13" id="KW-1185">Reference proteome</keyword>
<accession>A0A839K3X6</accession>
<comment type="function">
    <text evidence="9">Part of the Sec protein translocase complex. Interacts with the SecYEG preprotein conducting channel. SecDF uses the proton motive force (PMF) to complete protein translocation after the ATP-dependent function of SecA.</text>
</comment>
<dbReference type="InterPro" id="IPR055344">
    <property type="entry name" value="SecD_SecF_C_bact"/>
</dbReference>
<dbReference type="GO" id="GO:0065002">
    <property type="term" value="P:intracellular protein transmembrane transport"/>
    <property type="evidence" value="ECO:0007669"/>
    <property type="project" value="UniProtKB-UniRule"/>
</dbReference>
<keyword evidence="6 9" id="KW-1133">Transmembrane helix</keyword>
<dbReference type="RefSeq" id="WP_228354163.1">
    <property type="nucleotide sequence ID" value="NZ_JACEGA010000001.1"/>
</dbReference>
<evidence type="ECO:0000313" key="12">
    <source>
        <dbReference type="EMBL" id="MBB2184603.1"/>
    </source>
</evidence>
<dbReference type="PANTHER" id="PTHR30081:SF1">
    <property type="entry name" value="PROTEIN TRANSLOCASE SUBUNIT SECD"/>
    <property type="match status" value="1"/>
</dbReference>
<evidence type="ECO:0000256" key="9">
    <source>
        <dbReference type="HAMAP-Rule" id="MF_01463"/>
    </source>
</evidence>
<feature type="transmembrane region" description="Helical" evidence="9">
    <location>
        <begin position="243"/>
        <end position="267"/>
    </location>
</feature>
<dbReference type="Gene3D" id="3.30.1360.200">
    <property type="match status" value="1"/>
</dbReference>
<dbReference type="SUPFAM" id="SSF82866">
    <property type="entry name" value="Multidrug efflux transporter AcrB transmembrane domain"/>
    <property type="match status" value="1"/>
</dbReference>
<dbReference type="Pfam" id="PF22599">
    <property type="entry name" value="SecDF_P1_head"/>
    <property type="match status" value="1"/>
</dbReference>
<keyword evidence="8 9" id="KW-0472">Membrane</keyword>
<feature type="transmembrane region" description="Helical" evidence="9">
    <location>
        <begin position="300"/>
        <end position="321"/>
    </location>
</feature>
<evidence type="ECO:0000259" key="10">
    <source>
        <dbReference type="Pfam" id="PF02355"/>
    </source>
</evidence>
<dbReference type="InterPro" id="IPR005791">
    <property type="entry name" value="SecD"/>
</dbReference>
<proteinExistence type="inferred from homology"/>
<dbReference type="PANTHER" id="PTHR30081">
    <property type="entry name" value="PROTEIN-EXPORT MEMBRANE PROTEIN SEC"/>
    <property type="match status" value="1"/>
</dbReference>
<evidence type="ECO:0000313" key="13">
    <source>
        <dbReference type="Proteomes" id="UP000574276"/>
    </source>
</evidence>
<dbReference type="Proteomes" id="UP000574276">
    <property type="component" value="Unassembled WGS sequence"/>
</dbReference>
<feature type="domain" description="Protein export membrane protein SecD/SecF C-terminal" evidence="10">
    <location>
        <begin position="230"/>
        <end position="391"/>
    </location>
</feature>
<dbReference type="InterPro" id="IPR048634">
    <property type="entry name" value="SecD_SecF_C"/>
</dbReference>
<evidence type="ECO:0000256" key="2">
    <source>
        <dbReference type="ARBA" id="ARBA00022448"/>
    </source>
</evidence>
<dbReference type="EMBL" id="JACEGA010000001">
    <property type="protein sequence ID" value="MBB2184603.1"/>
    <property type="molecule type" value="Genomic_DNA"/>
</dbReference>
<keyword evidence="5 9" id="KW-0653">Protein transport</keyword>
<dbReference type="NCBIfam" id="TIGR00916">
    <property type="entry name" value="2A0604s01"/>
    <property type="match status" value="1"/>
</dbReference>
<dbReference type="Gene3D" id="3.30.70.3400">
    <property type="match status" value="1"/>
</dbReference>
<keyword evidence="3 9" id="KW-1003">Cell membrane</keyword>
<comment type="similarity">
    <text evidence="9">Belongs to the SecD/SecF family. SecD subfamily.</text>
</comment>
<comment type="caution">
    <text evidence="9">Lacks conserved residue(s) required for the propagation of feature annotation.</text>
</comment>
<dbReference type="GO" id="GO:0006605">
    <property type="term" value="P:protein targeting"/>
    <property type="evidence" value="ECO:0007669"/>
    <property type="project" value="UniProtKB-UniRule"/>
</dbReference>
<keyword evidence="7 9" id="KW-0811">Translocation</keyword>
<evidence type="ECO:0000256" key="4">
    <source>
        <dbReference type="ARBA" id="ARBA00022692"/>
    </source>
</evidence>
<feature type="transmembrane region" description="Helical" evidence="9">
    <location>
        <begin position="379"/>
        <end position="398"/>
    </location>
</feature>
<comment type="caution">
    <text evidence="12">The sequence shown here is derived from an EMBL/GenBank/DDBJ whole genome shotgun (WGS) entry which is preliminary data.</text>
</comment>
<dbReference type="GO" id="GO:0005886">
    <property type="term" value="C:plasma membrane"/>
    <property type="evidence" value="ECO:0007669"/>
    <property type="project" value="UniProtKB-SubCell"/>
</dbReference>
<evidence type="ECO:0000256" key="1">
    <source>
        <dbReference type="ARBA" id="ARBA00004651"/>
    </source>
</evidence>
<evidence type="ECO:0000256" key="5">
    <source>
        <dbReference type="ARBA" id="ARBA00022927"/>
    </source>
</evidence>
<organism evidence="12 13">
    <name type="scientific">Variimorphobacter saccharofermentans</name>
    <dbReference type="NCBI Taxonomy" id="2755051"/>
    <lineage>
        <taxon>Bacteria</taxon>
        <taxon>Bacillati</taxon>
        <taxon>Bacillota</taxon>
        <taxon>Clostridia</taxon>
        <taxon>Lachnospirales</taxon>
        <taxon>Lachnospiraceae</taxon>
        <taxon>Variimorphobacter</taxon>
    </lineage>
</organism>